<feature type="compositionally biased region" description="Acidic residues" evidence="1">
    <location>
        <begin position="867"/>
        <end position="878"/>
    </location>
</feature>
<protein>
    <submittedName>
        <fullName evidence="4">Treacle protein</fullName>
    </submittedName>
</protein>
<feature type="compositionally biased region" description="Acidic residues" evidence="1">
    <location>
        <begin position="336"/>
        <end position="350"/>
    </location>
</feature>
<evidence type="ECO:0000256" key="1">
    <source>
        <dbReference type="SAM" id="MobiDB-lite"/>
    </source>
</evidence>
<feature type="compositionally biased region" description="Polar residues" evidence="1">
    <location>
        <begin position="1087"/>
        <end position="1100"/>
    </location>
</feature>
<dbReference type="PRINTS" id="PR01503">
    <property type="entry name" value="TREACLE"/>
</dbReference>
<feature type="compositionally biased region" description="Basic and acidic residues" evidence="1">
    <location>
        <begin position="545"/>
        <end position="561"/>
    </location>
</feature>
<feature type="region of interest" description="Disordered" evidence="1">
    <location>
        <begin position="57"/>
        <end position="141"/>
    </location>
</feature>
<feature type="compositionally biased region" description="Polar residues" evidence="1">
    <location>
        <begin position="892"/>
        <end position="902"/>
    </location>
</feature>
<feature type="compositionally biased region" description="Basic residues" evidence="1">
    <location>
        <begin position="1414"/>
        <end position="1439"/>
    </location>
</feature>
<dbReference type="Pfam" id="PF03546">
    <property type="entry name" value="Treacle"/>
    <property type="match status" value="1"/>
</dbReference>
<feature type="compositionally biased region" description="Basic and acidic residues" evidence="1">
    <location>
        <begin position="1024"/>
        <end position="1035"/>
    </location>
</feature>
<feature type="compositionally biased region" description="Polar residues" evidence="1">
    <location>
        <begin position="1202"/>
        <end position="1219"/>
    </location>
</feature>
<feature type="compositionally biased region" description="Acidic residues" evidence="1">
    <location>
        <begin position="802"/>
        <end position="817"/>
    </location>
</feature>
<evidence type="ECO:0000259" key="2">
    <source>
        <dbReference type="Pfam" id="PF03546"/>
    </source>
</evidence>
<feature type="compositionally biased region" description="Acidic residues" evidence="1">
    <location>
        <begin position="1174"/>
        <end position="1183"/>
    </location>
</feature>
<dbReference type="PROSITE" id="PS50896">
    <property type="entry name" value="LISH"/>
    <property type="match status" value="1"/>
</dbReference>
<reference evidence="4" key="1">
    <citation type="submission" date="2025-08" db="UniProtKB">
        <authorList>
            <consortium name="RefSeq"/>
        </authorList>
    </citation>
    <scope>IDENTIFICATION</scope>
</reference>
<feature type="compositionally biased region" description="Basic and acidic residues" evidence="1">
    <location>
        <begin position="121"/>
        <end position="133"/>
    </location>
</feature>
<accession>A0ABM0Q6X7</accession>
<dbReference type="RefSeq" id="XP_008564118.1">
    <property type="nucleotide sequence ID" value="XM_008565896.1"/>
</dbReference>
<feature type="compositionally biased region" description="Acidic residues" evidence="1">
    <location>
        <begin position="480"/>
        <end position="495"/>
    </location>
</feature>
<feature type="compositionally biased region" description="Acidic residues" evidence="1">
    <location>
        <begin position="410"/>
        <end position="420"/>
    </location>
</feature>
<feature type="compositionally biased region" description="Low complexity" evidence="1">
    <location>
        <begin position="197"/>
        <end position="207"/>
    </location>
</feature>
<feature type="compositionally biased region" description="Low complexity" evidence="1">
    <location>
        <begin position="305"/>
        <end position="314"/>
    </location>
</feature>
<feature type="compositionally biased region" description="Acidic residues" evidence="1">
    <location>
        <begin position="919"/>
        <end position="928"/>
    </location>
</feature>
<feature type="compositionally biased region" description="Low complexity" evidence="1">
    <location>
        <begin position="946"/>
        <end position="963"/>
    </location>
</feature>
<dbReference type="InterPro" id="IPR006594">
    <property type="entry name" value="LisH"/>
</dbReference>
<feature type="compositionally biased region" description="Acidic residues" evidence="1">
    <location>
        <begin position="696"/>
        <end position="706"/>
    </location>
</feature>
<feature type="compositionally biased region" description="Basic and acidic residues" evidence="1">
    <location>
        <begin position="1373"/>
        <end position="1398"/>
    </location>
</feature>
<dbReference type="InterPro" id="IPR003993">
    <property type="entry name" value="Treacle_dom"/>
</dbReference>
<gene>
    <name evidence="4" type="primary">TCOF1</name>
</gene>
<keyword evidence="3" id="KW-1185">Reference proteome</keyword>
<organism evidence="3 4">
    <name type="scientific">Galeopterus variegatus</name>
    <name type="common">Malayan flying lemur</name>
    <name type="synonym">Cynocephalus variegatus</name>
    <dbReference type="NCBI Taxonomy" id="482537"/>
    <lineage>
        <taxon>Eukaryota</taxon>
        <taxon>Metazoa</taxon>
        <taxon>Chordata</taxon>
        <taxon>Craniata</taxon>
        <taxon>Vertebrata</taxon>
        <taxon>Euteleostomi</taxon>
        <taxon>Mammalia</taxon>
        <taxon>Eutheria</taxon>
        <taxon>Euarchontoglires</taxon>
        <taxon>Dermoptera</taxon>
        <taxon>Cynocephalidae</taxon>
        <taxon>Galeopterus</taxon>
    </lineage>
</organism>
<feature type="compositionally biased region" description="Acidic residues" evidence="1">
    <location>
        <begin position="268"/>
        <end position="283"/>
    </location>
</feature>
<dbReference type="Proteomes" id="UP000694923">
    <property type="component" value="Unplaced"/>
</dbReference>
<dbReference type="PANTHER" id="PTHR20787">
    <property type="entry name" value="TREACLE"/>
    <property type="match status" value="1"/>
</dbReference>
<feature type="compositionally biased region" description="Polar residues" evidence="1">
    <location>
        <begin position="989"/>
        <end position="1008"/>
    </location>
</feature>
<evidence type="ECO:0000313" key="4">
    <source>
        <dbReference type="RefSeq" id="XP_008564118.1"/>
    </source>
</evidence>
<feature type="compositionally biased region" description="Acidic residues" evidence="1">
    <location>
        <begin position="87"/>
        <end position="96"/>
    </location>
</feature>
<feature type="domain" description="Treacle protein" evidence="2">
    <location>
        <begin position="320"/>
        <end position="837"/>
    </location>
</feature>
<name>A0ABM0Q6X7_GALVR</name>
<feature type="region of interest" description="Disordered" evidence="1">
    <location>
        <begin position="1060"/>
        <end position="1272"/>
    </location>
</feature>
<feature type="compositionally biased region" description="Low complexity" evidence="1">
    <location>
        <begin position="445"/>
        <end position="458"/>
    </location>
</feature>
<sequence length="1463" mass="150552">MAEARKRRELLPLIYQHLLRAGYVRAAREVKEQSGQKCFLAQPVTLLDIYTHWQQTSELGQKRKAEDDAALQAKKTRVSDPTSSSESSEEEEEAEAEISKATPRLVSMNSSVTGMGLPSGVKEKDKANTEKAGKMGNSMPHAASKEVVAHLLSGKSLRKSAEPSANTVLVSETEKEGGVPALGAAAKRGIASAGQADSSSEDTSSSSDETDLEVKPSVKPAQVKALPASTKEMPAKKAAPTPGKVGNVTPQGRGSALAPAGKAKKPEEESESSEEESESEEEAPAGTSSQASEKILQVRVALASAKGTPGKGATPAPPGKTGPLASQAKAGRPEEASESSSEESDSEEETPTAVPPLQAKPSRKTPQVRAASTPAKESPRKGAAPAPPDRTGPTAAQAQVGKREEASESSSEDSDSEEETSVPTNLPVSPVQVKHLGKKTQVRPASAVGVGSSGKGASPMSPGKAGPTAPLTQAGKPEESSESSSEEDEESDSEGEVPTAGTPAQAKPSGKILQVRPASGPAKAPLRKGATAVSPQKARPVDTQVKAERSKEDSESSKESSDSEEEAPVARTPAQAKPALKTPQTKASHRKGPPIIPTSAKVTLVQMGTPAPWKVGVATSQRPQEDSSSSEESESEEETAPVATAGQVKSLGKGLQAKAASVPTKGPSKQGTTPVVPGKTGPAVIKVKTEAHEDSESSEEESDDEAAATTPAQVKASVETPQAKAKPASTRAPSTKGTMSAPGKVTAAAQAKQGSPAKVKPAVRTPQNSAVLVRGQASVSAVGKAMATAAQAQTGPVRGPEEDSESSEAESDSEEEVPAQGKPSGKTPQVRATSASAKESARKGAAPAPLGKTGPAAAQAQLGKQEEDSESSSEDSDSEKEMPAAVIPAQVLTPQKDSNSKTARSKTPGPAPPEKNAEESSESNDEELPSGQVIKPPLIFVDPNRSPAGPTATPAQAQAASAPRKARALESTARSSSSESEDEDVIPASQFSTPAITTNMVTMPTAPSKTAPRASGSGANSCKEPSRVSEGKKQEGPVAQVTKRSPASLPLTQAALKVLAQKASAAQPPPARTHCSSEVDSAAGTLPVTSPLSTPVQAKVTNKLKKPQLPGDQQATATPAGRPKTQAPGSSEDSEDSSDSSSGSKDDAEGPQTAKLAHGLGPATSGRETLVEETTAESSEDEMVAPSQSLLSGLTPAKPQASKATTRSDSNPSVSSTPATKDDPDGKQEAEPQQAAGTMSPKTGRKEATSGSTPQKPWKPKKGAGSPQASTLALENSIAQRLLGEPWPLSEAQVQASVAKVLAELLEQERKKAADAAKDGSRKGSKRKLSEDQTAARAPKSKKKKQLAAGEGGVGAVCPEKASRTSKGKSKREKASGDGKKKEKGPPGSRGAKDKPEGDPGTVPVEGGEQSIPKSKKEKKSDKKKKDKEKKEKKKAKKASTKDPDTPFQKKKKKKKKTAEQVV</sequence>
<proteinExistence type="predicted"/>
<feature type="compositionally biased region" description="Basic and acidic residues" evidence="1">
    <location>
        <begin position="1310"/>
        <end position="1322"/>
    </location>
</feature>
<feature type="region of interest" description="Disordered" evidence="1">
    <location>
        <begin position="1310"/>
        <end position="1463"/>
    </location>
</feature>
<dbReference type="SMART" id="SM00667">
    <property type="entry name" value="LisH"/>
    <property type="match status" value="1"/>
</dbReference>
<feature type="compositionally biased region" description="Acidic residues" evidence="1">
    <location>
        <begin position="628"/>
        <end position="639"/>
    </location>
</feature>
<dbReference type="PANTHER" id="PTHR20787:SF10">
    <property type="entry name" value="TREACLE PROTEIN"/>
    <property type="match status" value="1"/>
</dbReference>
<feature type="region of interest" description="Disordered" evidence="1">
    <location>
        <begin position="157"/>
        <end position="1047"/>
    </location>
</feature>
<dbReference type="GeneID" id="103585036"/>
<feature type="compositionally biased region" description="Polar residues" evidence="1">
    <location>
        <begin position="826"/>
        <end position="837"/>
    </location>
</feature>
<dbReference type="InterPro" id="IPR017859">
    <property type="entry name" value="Treacle"/>
</dbReference>
<feature type="compositionally biased region" description="Basic and acidic residues" evidence="1">
    <location>
        <begin position="1220"/>
        <end position="1230"/>
    </location>
</feature>
<evidence type="ECO:0000313" key="3">
    <source>
        <dbReference type="Proteomes" id="UP000694923"/>
    </source>
</evidence>